<name>A0A974P205_9CAUL</name>
<feature type="signal peptide" evidence="2">
    <location>
        <begin position="1"/>
        <end position="21"/>
    </location>
</feature>
<proteinExistence type="predicted"/>
<dbReference type="Pfam" id="PF05226">
    <property type="entry name" value="CHASE2"/>
    <property type="match status" value="1"/>
</dbReference>
<feature type="compositionally biased region" description="Basic and acidic residues" evidence="1">
    <location>
        <begin position="253"/>
        <end position="264"/>
    </location>
</feature>
<evidence type="ECO:0000256" key="1">
    <source>
        <dbReference type="SAM" id="MobiDB-lite"/>
    </source>
</evidence>
<feature type="compositionally biased region" description="Basic and acidic residues" evidence="1">
    <location>
        <begin position="279"/>
        <end position="288"/>
    </location>
</feature>
<evidence type="ECO:0000259" key="3">
    <source>
        <dbReference type="SMART" id="SM01080"/>
    </source>
</evidence>
<feature type="compositionally biased region" description="Basic and acidic residues" evidence="1">
    <location>
        <begin position="223"/>
        <end position="234"/>
    </location>
</feature>
<feature type="domain" description="CHASE2" evidence="3">
    <location>
        <begin position="18"/>
        <end position="280"/>
    </location>
</feature>
<organism evidence="4">
    <name type="scientific">Phenylobacterium glaciei</name>
    <dbReference type="NCBI Taxonomy" id="2803784"/>
    <lineage>
        <taxon>Bacteria</taxon>
        <taxon>Pseudomonadati</taxon>
        <taxon>Pseudomonadota</taxon>
        <taxon>Alphaproteobacteria</taxon>
        <taxon>Caulobacterales</taxon>
        <taxon>Caulobacteraceae</taxon>
        <taxon>Phenylobacterium</taxon>
    </lineage>
</organism>
<reference evidence="4" key="1">
    <citation type="submission" date="2021-01" db="EMBL/GenBank/DDBJ databases">
        <title>Genome sequence of Phenylobacterium sp. 20VBR1 isolated from a valley glaceir, Ny-Alesund, Svalbard.</title>
        <authorList>
            <person name="Thomas F.A."/>
            <person name="Krishnan K.P."/>
            <person name="Sinha R.K."/>
        </authorList>
    </citation>
    <scope>NUCLEOTIDE SEQUENCE</scope>
    <source>
        <strain evidence="4">20VBR1</strain>
    </source>
</reference>
<dbReference type="EMBL" id="CP068570">
    <property type="protein sequence ID" value="QQZ49509.1"/>
    <property type="molecule type" value="Genomic_DNA"/>
</dbReference>
<accession>A0A974P205</accession>
<dbReference type="AlphaFoldDB" id="A0A974P205"/>
<protein>
    <submittedName>
        <fullName evidence="4">CHASE2 domain-containing protein</fullName>
    </submittedName>
</protein>
<feature type="compositionally biased region" description="Low complexity" evidence="1">
    <location>
        <begin position="266"/>
        <end position="278"/>
    </location>
</feature>
<feature type="compositionally biased region" description="Basic residues" evidence="1">
    <location>
        <begin position="189"/>
        <end position="217"/>
    </location>
</feature>
<sequence>MAVLATAAAALATGSALLARADGAVYDALAGLSGRPADPGVIIVAIDDRSLAELGRWPWPRVRHTALLNVLAPMKPKAVIYDVLFTEPDPADSGLAKAMAAIGNVFLPVLVEPGLNGASLNHVPPAGLAPAAAGLGQVIIRPDLDGVVRHRERCAAPAPGPRRGGAGPDPASAQGGRGALRRRTDPLRRTARRLSHRQLRQRPARRGAGRILHRKARAGGGDRVGHDRPLPESHGRRHVGGGVAGQYPRRPVGRRDPGGGRDDLEAGPGDPAALGADGRVPDPRRPRT</sequence>
<dbReference type="InterPro" id="IPR007890">
    <property type="entry name" value="CHASE2"/>
</dbReference>
<gene>
    <name evidence="4" type="ORF">JKL49_21450</name>
</gene>
<feature type="chain" id="PRO_5037225390" evidence="2">
    <location>
        <begin position="22"/>
        <end position="288"/>
    </location>
</feature>
<dbReference type="SMART" id="SM01080">
    <property type="entry name" value="CHASE2"/>
    <property type="match status" value="1"/>
</dbReference>
<keyword evidence="2" id="KW-0732">Signal</keyword>
<evidence type="ECO:0000313" key="4">
    <source>
        <dbReference type="EMBL" id="QQZ49509.1"/>
    </source>
</evidence>
<evidence type="ECO:0000256" key="2">
    <source>
        <dbReference type="SAM" id="SignalP"/>
    </source>
</evidence>
<feature type="region of interest" description="Disordered" evidence="1">
    <location>
        <begin position="155"/>
        <end position="288"/>
    </location>
</feature>